<keyword evidence="17" id="KW-1185">Reference proteome</keyword>
<dbReference type="InterPro" id="IPR050079">
    <property type="entry name" value="DEAD_box_RNA_helicase"/>
</dbReference>
<feature type="region of interest" description="Disordered" evidence="12">
    <location>
        <begin position="574"/>
        <end position="658"/>
    </location>
</feature>
<feature type="compositionally biased region" description="Basic and acidic residues" evidence="12">
    <location>
        <begin position="697"/>
        <end position="713"/>
    </location>
</feature>
<comment type="subcellular location">
    <subcellularLocation>
        <location evidence="1">Nucleus</location>
        <location evidence="1">Nucleolus</location>
    </subcellularLocation>
</comment>
<dbReference type="PROSITE" id="PS51195">
    <property type="entry name" value="Q_MOTIF"/>
    <property type="match status" value="1"/>
</dbReference>
<dbReference type="PROSITE" id="PS00039">
    <property type="entry name" value="DEAD_ATP_HELICASE"/>
    <property type="match status" value="1"/>
</dbReference>
<keyword evidence="7" id="KW-0067">ATP-binding</keyword>
<evidence type="ECO:0000313" key="17">
    <source>
        <dbReference type="Proteomes" id="UP000314982"/>
    </source>
</evidence>
<evidence type="ECO:0000256" key="9">
    <source>
        <dbReference type="ARBA" id="ARBA00023242"/>
    </source>
</evidence>
<evidence type="ECO:0000256" key="11">
    <source>
        <dbReference type="PROSITE-ProRule" id="PRU00552"/>
    </source>
</evidence>
<dbReference type="PROSITE" id="PS51192">
    <property type="entry name" value="HELICASE_ATP_BIND_1"/>
    <property type="match status" value="1"/>
</dbReference>
<dbReference type="GO" id="GO:0005829">
    <property type="term" value="C:cytosol"/>
    <property type="evidence" value="ECO:0007669"/>
    <property type="project" value="TreeGrafter"/>
</dbReference>
<name>A0A4W5KPK2_9TELE</name>
<reference evidence="16" key="3">
    <citation type="submission" date="2025-09" db="UniProtKB">
        <authorList>
            <consortium name="Ensembl"/>
        </authorList>
    </citation>
    <scope>IDENTIFICATION</scope>
</reference>
<evidence type="ECO:0000259" key="13">
    <source>
        <dbReference type="PROSITE" id="PS51192"/>
    </source>
</evidence>
<keyword evidence="6" id="KW-0347">Helicase</keyword>
<dbReference type="Gene3D" id="3.40.50.300">
    <property type="entry name" value="P-loop containing nucleotide triphosphate hydrolases"/>
    <property type="match status" value="2"/>
</dbReference>
<feature type="compositionally biased region" description="Basic and acidic residues" evidence="12">
    <location>
        <begin position="621"/>
        <end position="655"/>
    </location>
</feature>
<dbReference type="Pfam" id="PF00271">
    <property type="entry name" value="Helicase_C"/>
    <property type="match status" value="1"/>
</dbReference>
<evidence type="ECO:0000256" key="3">
    <source>
        <dbReference type="ARBA" id="ARBA00012552"/>
    </source>
</evidence>
<dbReference type="InterPro" id="IPR001650">
    <property type="entry name" value="Helicase_C-like"/>
</dbReference>
<keyword evidence="9" id="KW-0539">Nucleus</keyword>
<evidence type="ECO:0000256" key="1">
    <source>
        <dbReference type="ARBA" id="ARBA00004604"/>
    </source>
</evidence>
<reference evidence="17" key="1">
    <citation type="submission" date="2018-06" db="EMBL/GenBank/DDBJ databases">
        <title>Genome assembly of Danube salmon.</title>
        <authorList>
            <person name="Macqueen D.J."/>
            <person name="Gundappa M.K."/>
        </authorList>
    </citation>
    <scope>NUCLEOTIDE SEQUENCE [LARGE SCALE GENOMIC DNA]</scope>
</reference>
<dbReference type="GO" id="GO:0003723">
    <property type="term" value="F:RNA binding"/>
    <property type="evidence" value="ECO:0007669"/>
    <property type="project" value="UniProtKB-KW"/>
</dbReference>
<dbReference type="Pfam" id="PF08147">
    <property type="entry name" value="DBP10CT"/>
    <property type="match status" value="1"/>
</dbReference>
<evidence type="ECO:0000256" key="5">
    <source>
        <dbReference type="ARBA" id="ARBA00022801"/>
    </source>
</evidence>
<dbReference type="SMART" id="SM00487">
    <property type="entry name" value="DEXDc"/>
    <property type="match status" value="1"/>
</dbReference>
<keyword evidence="5" id="KW-0378">Hydrolase</keyword>
<dbReference type="SMART" id="SM00490">
    <property type="entry name" value="HELICc"/>
    <property type="match status" value="1"/>
</dbReference>
<evidence type="ECO:0000256" key="2">
    <source>
        <dbReference type="ARBA" id="ARBA00010379"/>
    </source>
</evidence>
<dbReference type="InterPro" id="IPR027417">
    <property type="entry name" value="P-loop_NTPase"/>
</dbReference>
<proteinExistence type="inferred from homology"/>
<comment type="similarity">
    <text evidence="2">Belongs to the DEAD box helicase family. DDX54/DBP10 subfamily.</text>
</comment>
<dbReference type="SUPFAM" id="SSF52540">
    <property type="entry name" value="P-loop containing nucleoside triphosphate hydrolases"/>
    <property type="match status" value="2"/>
</dbReference>
<organism evidence="16 17">
    <name type="scientific">Hucho hucho</name>
    <name type="common">huchen</name>
    <dbReference type="NCBI Taxonomy" id="62062"/>
    <lineage>
        <taxon>Eukaryota</taxon>
        <taxon>Metazoa</taxon>
        <taxon>Chordata</taxon>
        <taxon>Craniata</taxon>
        <taxon>Vertebrata</taxon>
        <taxon>Euteleostomi</taxon>
        <taxon>Actinopterygii</taxon>
        <taxon>Neopterygii</taxon>
        <taxon>Teleostei</taxon>
        <taxon>Protacanthopterygii</taxon>
        <taxon>Salmoniformes</taxon>
        <taxon>Salmonidae</taxon>
        <taxon>Salmoninae</taxon>
        <taxon>Hucho</taxon>
    </lineage>
</organism>
<dbReference type="InterPro" id="IPR014001">
    <property type="entry name" value="Helicase_ATP-bd"/>
</dbReference>
<feature type="compositionally biased region" description="Basic and acidic residues" evidence="12">
    <location>
        <begin position="725"/>
        <end position="738"/>
    </location>
</feature>
<dbReference type="GO" id="GO:0003724">
    <property type="term" value="F:RNA helicase activity"/>
    <property type="evidence" value="ECO:0007669"/>
    <property type="project" value="UniProtKB-EC"/>
</dbReference>
<dbReference type="CDD" id="cd18787">
    <property type="entry name" value="SF2_C_DEAD"/>
    <property type="match status" value="1"/>
</dbReference>
<evidence type="ECO:0000256" key="8">
    <source>
        <dbReference type="ARBA" id="ARBA00022884"/>
    </source>
</evidence>
<dbReference type="GeneTree" id="ENSGT00550000075100"/>
<dbReference type="GO" id="GO:0005524">
    <property type="term" value="F:ATP binding"/>
    <property type="evidence" value="ECO:0007669"/>
    <property type="project" value="UniProtKB-KW"/>
</dbReference>
<keyword evidence="4" id="KW-0547">Nucleotide-binding</keyword>
<feature type="region of interest" description="Disordered" evidence="12">
    <location>
        <begin position="681"/>
        <end position="848"/>
    </location>
</feature>
<dbReference type="EC" id="3.6.4.13" evidence="3"/>
<evidence type="ECO:0000256" key="12">
    <source>
        <dbReference type="SAM" id="MobiDB-lite"/>
    </source>
</evidence>
<dbReference type="InterPro" id="IPR033517">
    <property type="entry name" value="DDX54/DBP10_DEAD-box_helicase"/>
</dbReference>
<dbReference type="AlphaFoldDB" id="A0A4W5KPK2"/>
<evidence type="ECO:0000256" key="6">
    <source>
        <dbReference type="ARBA" id="ARBA00022806"/>
    </source>
</evidence>
<feature type="short sequence motif" description="Q motif" evidence="11">
    <location>
        <begin position="77"/>
        <end position="105"/>
    </location>
</feature>
<dbReference type="SMART" id="SM01123">
    <property type="entry name" value="DBP10CT"/>
    <property type="match status" value="1"/>
</dbReference>
<evidence type="ECO:0000259" key="14">
    <source>
        <dbReference type="PROSITE" id="PS51194"/>
    </source>
</evidence>
<keyword evidence="8" id="KW-0694">RNA-binding</keyword>
<dbReference type="Proteomes" id="UP000314982">
    <property type="component" value="Unassembled WGS sequence"/>
</dbReference>
<dbReference type="InterPro" id="IPR014014">
    <property type="entry name" value="RNA_helicase_DEAD_Q_motif"/>
</dbReference>
<dbReference type="CDD" id="cd17959">
    <property type="entry name" value="DEADc_DDX54"/>
    <property type="match status" value="1"/>
</dbReference>
<feature type="region of interest" description="Disordered" evidence="12">
    <location>
        <begin position="1"/>
        <end position="63"/>
    </location>
</feature>
<dbReference type="PANTHER" id="PTHR47959:SF8">
    <property type="entry name" value="RNA HELICASE"/>
    <property type="match status" value="1"/>
</dbReference>
<feature type="domain" description="DEAD-box RNA helicase Q" evidence="15">
    <location>
        <begin position="77"/>
        <end position="105"/>
    </location>
</feature>
<dbReference type="PANTHER" id="PTHR47959">
    <property type="entry name" value="ATP-DEPENDENT RNA HELICASE RHLE-RELATED"/>
    <property type="match status" value="1"/>
</dbReference>
<dbReference type="GO" id="GO:0005730">
    <property type="term" value="C:nucleolus"/>
    <property type="evidence" value="ECO:0007669"/>
    <property type="project" value="UniProtKB-SubCell"/>
</dbReference>
<sequence>MAQRKKKLTKKKRQTGHREPDESDGGDFEVAAKIRDDDSPGRKLPRFPGASSECLSDVEPDTRELVRAQNKKKKKSGGFQSMGLSYPVFKGVMKKGYKVPTPIQRKTIPVILDGKDMVAMARTGSGKTAAFLVPMFEKLKVPQAQTGARALILTPTRELALQTMKFTKELGKFTGLKTALILGGDRMDDQFAALHENPDIIIGTPGRLMHVVMEMNLKLQSVEYVVFDEADRLFEMGFADQLQEIIRRLPDNRQTLLFSATLPKLLVEFARAGLTEPVLIRLDVDSKLSELLKLSFFHLRMDDKPALLLHLLRNVAKPQEQTVVFVATKHHVEYLKELLSSEGVECAYIYSALDQTARKINIGKFVHRKAMVLIVTDVAARGIDIPLLDNVINYNFPSKAKLFLHRVGRVARAGRGGAAYSLVCTDEIPFVYDLHLFLGRPLQLATPAHQQGTSTGQKHSDGVFGRVPQSILDDEESQLITAHENSHDLQNLRRIADNAYKQYIKSRPMPSPESFKRVKNTELPSMATIFEINSNSKTNASVVMRAKRSRDTRLVDMFTQKKGVLAAEGRYHVPVTPLPSTHHTADQEDSEEEDFQVSTTEYPSSMYGVFSEVVGGKRRKPQEDGDTERPDSKKTKQTGRDEENYIPYRPKDFNSERGLSLGTEGTTFEQQASTAVLDLMGDEGDRLNQDRKRKRFVKETGKEADQKKMRRTESGQMINNKNKKNFYEEWKKKYKVDDGGGGDSDGETGGRGRRGRPGRGRGGPSRGPNSQPLGPPGQQRDGGSRGPRSELKSRDQILKQRRKTEKQRFLQSGGLKKLRGKGKQRLNDQKKSGFGRGVHKKGKMKKRL</sequence>
<dbReference type="Pfam" id="PF00270">
    <property type="entry name" value="DEAD"/>
    <property type="match status" value="1"/>
</dbReference>
<evidence type="ECO:0000259" key="15">
    <source>
        <dbReference type="PROSITE" id="PS51195"/>
    </source>
</evidence>
<feature type="compositionally biased region" description="Basic residues" evidence="12">
    <location>
        <begin position="1"/>
        <end position="15"/>
    </location>
</feature>
<dbReference type="Ensembl" id="ENSHHUT00000019168.1">
    <property type="protein sequence ID" value="ENSHHUP00000018497.1"/>
    <property type="gene ID" value="ENSHHUG00000011390.1"/>
</dbReference>
<evidence type="ECO:0000256" key="10">
    <source>
        <dbReference type="ARBA" id="ARBA00047984"/>
    </source>
</evidence>
<evidence type="ECO:0000313" key="16">
    <source>
        <dbReference type="Ensembl" id="ENSHHUP00000018497.1"/>
    </source>
</evidence>
<dbReference type="InterPro" id="IPR000629">
    <property type="entry name" value="RNA-helicase_DEAD-box_CS"/>
</dbReference>
<accession>A0A4W5KPK2</accession>
<evidence type="ECO:0000256" key="4">
    <source>
        <dbReference type="ARBA" id="ARBA00022741"/>
    </source>
</evidence>
<dbReference type="InterPro" id="IPR011545">
    <property type="entry name" value="DEAD/DEAH_box_helicase_dom"/>
</dbReference>
<comment type="catalytic activity">
    <reaction evidence="10">
        <text>ATP + H2O = ADP + phosphate + H(+)</text>
        <dbReference type="Rhea" id="RHEA:13065"/>
        <dbReference type="ChEBI" id="CHEBI:15377"/>
        <dbReference type="ChEBI" id="CHEBI:15378"/>
        <dbReference type="ChEBI" id="CHEBI:30616"/>
        <dbReference type="ChEBI" id="CHEBI:43474"/>
        <dbReference type="ChEBI" id="CHEBI:456216"/>
        <dbReference type="EC" id="3.6.4.13"/>
    </reaction>
</comment>
<reference evidence="16" key="2">
    <citation type="submission" date="2025-08" db="UniProtKB">
        <authorList>
            <consortium name="Ensembl"/>
        </authorList>
    </citation>
    <scope>IDENTIFICATION</scope>
</reference>
<dbReference type="PROSITE" id="PS51194">
    <property type="entry name" value="HELICASE_CTER"/>
    <property type="match status" value="1"/>
</dbReference>
<feature type="compositionally biased region" description="Basic and acidic residues" evidence="12">
    <location>
        <begin position="30"/>
        <end position="41"/>
    </location>
</feature>
<dbReference type="GO" id="GO:0016887">
    <property type="term" value="F:ATP hydrolysis activity"/>
    <property type="evidence" value="ECO:0007669"/>
    <property type="project" value="RHEA"/>
</dbReference>
<protein>
    <recommendedName>
        <fullName evidence="3">RNA helicase</fullName>
        <ecNumber evidence="3">3.6.4.13</ecNumber>
    </recommendedName>
</protein>
<evidence type="ECO:0000256" key="7">
    <source>
        <dbReference type="ARBA" id="ARBA00022840"/>
    </source>
</evidence>
<feature type="compositionally biased region" description="Gly residues" evidence="12">
    <location>
        <begin position="739"/>
        <end position="749"/>
    </location>
</feature>
<feature type="compositionally biased region" description="Basic and acidic residues" evidence="12">
    <location>
        <begin position="787"/>
        <end position="798"/>
    </location>
</feature>
<feature type="domain" description="Helicase ATP-binding" evidence="13">
    <location>
        <begin position="108"/>
        <end position="280"/>
    </location>
</feature>
<feature type="compositionally biased region" description="Basic residues" evidence="12">
    <location>
        <begin position="837"/>
        <end position="848"/>
    </location>
</feature>
<dbReference type="FunFam" id="3.40.50.300:FF:000865">
    <property type="entry name" value="ATP-dependent RNA helicase DDX54"/>
    <property type="match status" value="1"/>
</dbReference>
<feature type="domain" description="Helicase C-terminal" evidence="14">
    <location>
        <begin position="307"/>
        <end position="454"/>
    </location>
</feature>
<dbReference type="InterPro" id="IPR012541">
    <property type="entry name" value="DBP10_C"/>
</dbReference>